<dbReference type="EMBL" id="UYYA01000608">
    <property type="protein sequence ID" value="VDM54324.1"/>
    <property type="molecule type" value="Genomic_DNA"/>
</dbReference>
<dbReference type="OMA" id="MSIMISF"/>
<dbReference type="Gene3D" id="1.10.20.10">
    <property type="entry name" value="Histone, subunit A"/>
    <property type="match status" value="1"/>
</dbReference>
<dbReference type="OrthoDB" id="5807605at2759"/>
<organism evidence="4">
    <name type="scientific">Angiostrongylus costaricensis</name>
    <name type="common">Nematode worm</name>
    <dbReference type="NCBI Taxonomy" id="334426"/>
    <lineage>
        <taxon>Eukaryota</taxon>
        <taxon>Metazoa</taxon>
        <taxon>Ecdysozoa</taxon>
        <taxon>Nematoda</taxon>
        <taxon>Chromadorea</taxon>
        <taxon>Rhabditida</taxon>
        <taxon>Rhabditina</taxon>
        <taxon>Rhabditomorpha</taxon>
        <taxon>Strongyloidea</taxon>
        <taxon>Metastrongylidae</taxon>
        <taxon>Angiostrongylus</taxon>
    </lineage>
</organism>
<dbReference type="GO" id="GO:0046982">
    <property type="term" value="F:protein heterodimerization activity"/>
    <property type="evidence" value="ECO:0007669"/>
    <property type="project" value="InterPro"/>
</dbReference>
<proteinExistence type="inferred from homology"/>
<reference evidence="2 3" key="2">
    <citation type="submission" date="2018-11" db="EMBL/GenBank/DDBJ databases">
        <authorList>
            <consortium name="Pathogen Informatics"/>
        </authorList>
    </citation>
    <scope>NUCLEOTIDE SEQUENCE [LARGE SCALE GENOMIC DNA]</scope>
    <source>
        <strain evidence="2 3">Costa Rica</strain>
    </source>
</reference>
<dbReference type="SMART" id="SM00427">
    <property type="entry name" value="H2B"/>
    <property type="match status" value="1"/>
</dbReference>
<dbReference type="WBParaSite" id="ACOC_0000273801-mRNA-1">
    <property type="protein sequence ID" value="ACOC_0000273801-mRNA-1"/>
    <property type="gene ID" value="ACOC_0000273801"/>
</dbReference>
<dbReference type="GO" id="GO:0030527">
    <property type="term" value="F:structural constituent of chromatin"/>
    <property type="evidence" value="ECO:0007669"/>
    <property type="project" value="InterPro"/>
</dbReference>
<dbReference type="InterPro" id="IPR009072">
    <property type="entry name" value="Histone-fold"/>
</dbReference>
<dbReference type="STRING" id="334426.A0A0R3PF29"/>
<accession>A0A0R3PF29</accession>
<evidence type="ECO:0000256" key="1">
    <source>
        <dbReference type="ARBA" id="ARBA00006846"/>
    </source>
</evidence>
<dbReference type="GO" id="GO:0003677">
    <property type="term" value="F:DNA binding"/>
    <property type="evidence" value="ECO:0007669"/>
    <property type="project" value="InterPro"/>
</dbReference>
<comment type="similarity">
    <text evidence="1">Belongs to the histone H2B family.</text>
</comment>
<evidence type="ECO:0000313" key="3">
    <source>
        <dbReference type="Proteomes" id="UP000267027"/>
    </source>
</evidence>
<dbReference type="CDD" id="cd22910">
    <property type="entry name" value="HFD_H2B"/>
    <property type="match status" value="1"/>
</dbReference>
<dbReference type="Proteomes" id="UP000267027">
    <property type="component" value="Unassembled WGS sequence"/>
</dbReference>
<sequence length="60" mass="6855">MNSFVNYVFERIAAEACRLVHFYKLSTISFREIQYAVRSILHGELASQGTKAVTKYSCCC</sequence>
<evidence type="ECO:0000313" key="2">
    <source>
        <dbReference type="EMBL" id="VDM54324.1"/>
    </source>
</evidence>
<evidence type="ECO:0000313" key="4">
    <source>
        <dbReference type="WBParaSite" id="ACOC_0000273801-mRNA-1"/>
    </source>
</evidence>
<reference evidence="4" key="1">
    <citation type="submission" date="2017-02" db="UniProtKB">
        <authorList>
            <consortium name="WormBaseParasite"/>
        </authorList>
    </citation>
    <scope>IDENTIFICATION</scope>
</reference>
<gene>
    <name evidence="2" type="ORF">ACOC_LOCUS2739</name>
</gene>
<dbReference type="GO" id="GO:0000786">
    <property type="term" value="C:nucleosome"/>
    <property type="evidence" value="ECO:0007669"/>
    <property type="project" value="InterPro"/>
</dbReference>
<name>A0A0R3PF29_ANGCS</name>
<dbReference type="AlphaFoldDB" id="A0A0R3PF29"/>
<dbReference type="InterPro" id="IPR000558">
    <property type="entry name" value="Histone_H2B"/>
</dbReference>
<dbReference type="SUPFAM" id="SSF47113">
    <property type="entry name" value="Histone-fold"/>
    <property type="match status" value="1"/>
</dbReference>
<dbReference type="PANTHER" id="PTHR23428">
    <property type="entry name" value="HISTONE H2B"/>
    <property type="match status" value="1"/>
</dbReference>
<keyword evidence="3" id="KW-1185">Reference proteome</keyword>
<dbReference type="PRINTS" id="PR00621">
    <property type="entry name" value="HISTONEH2B"/>
</dbReference>
<protein>
    <submittedName>
        <fullName evidence="4">Histone domain-containing protein</fullName>
    </submittedName>
</protein>